<evidence type="ECO:0000313" key="6">
    <source>
        <dbReference type="EMBL" id="MBD9357253.1"/>
    </source>
</evidence>
<keyword evidence="4" id="KW-0472">Membrane</keyword>
<sequence>MNNQHKNSVASPPLANLSELKKPRYYSHWLTATVLAVTLLTSYQAWRLAAQDLEHERQLYFDFRVRQLVQRIEQRLQTYEQMLYGARGLFAASGLVKRSEYREYISALNLDQRFPGIQGVGFSLWIPRIEKDRHVADMRKQGFADYDIHPLGEREFYTSVIYLEPFSGRNLRAFSYDMFSEQTRNRALTYARDTDSLGITGKVKLLQETDQDVQAGFLMYLPVYKKNKPHDTLEQRRANLFGWVYAPFRTKDLMTGIGGEQESDLGLEIFNGTEVNEENRMYGSAPPPPPVRH</sequence>
<proteinExistence type="predicted"/>
<comment type="caution">
    <text evidence="6">The sequence shown here is derived from an EMBL/GenBank/DDBJ whole genome shotgun (WGS) entry which is preliminary data.</text>
</comment>
<comment type="subcellular location">
    <subcellularLocation>
        <location evidence="1">Membrane</location>
    </subcellularLocation>
</comment>
<protein>
    <submittedName>
        <fullName evidence="6">CHASE domain-containing protein</fullName>
    </submittedName>
</protein>
<evidence type="ECO:0000313" key="7">
    <source>
        <dbReference type="Proteomes" id="UP000652176"/>
    </source>
</evidence>
<dbReference type="InterPro" id="IPR006189">
    <property type="entry name" value="CHASE_dom"/>
</dbReference>
<evidence type="ECO:0000256" key="3">
    <source>
        <dbReference type="ARBA" id="ARBA00022989"/>
    </source>
</evidence>
<keyword evidence="2" id="KW-0812">Transmembrane</keyword>
<dbReference type="SMART" id="SM01079">
    <property type="entry name" value="CHASE"/>
    <property type="match status" value="1"/>
</dbReference>
<evidence type="ECO:0000256" key="2">
    <source>
        <dbReference type="ARBA" id="ARBA00022692"/>
    </source>
</evidence>
<keyword evidence="7" id="KW-1185">Reference proteome</keyword>
<organism evidence="6 7">
    <name type="scientific">Methylomonas albis</name>
    <dbReference type="NCBI Taxonomy" id="1854563"/>
    <lineage>
        <taxon>Bacteria</taxon>
        <taxon>Pseudomonadati</taxon>
        <taxon>Pseudomonadota</taxon>
        <taxon>Gammaproteobacteria</taxon>
        <taxon>Methylococcales</taxon>
        <taxon>Methylococcaceae</taxon>
        <taxon>Methylomonas</taxon>
    </lineage>
</organism>
<dbReference type="RefSeq" id="WP_192375539.1">
    <property type="nucleotide sequence ID" value="NZ_CAJHIV010000001.1"/>
</dbReference>
<dbReference type="Proteomes" id="UP000652176">
    <property type="component" value="Unassembled WGS sequence"/>
</dbReference>
<gene>
    <name evidence="6" type="ORF">IE877_15425</name>
</gene>
<reference evidence="6 7" key="1">
    <citation type="submission" date="2020-09" db="EMBL/GenBank/DDBJ databases">
        <title>Methylomonas albis sp. nov. and Methylomonas fluvii sp. nov.: Two cold-adapted methanotrophs from the River Elbe and an amended description of Methylovulum psychrotolerans strain Eb1.</title>
        <authorList>
            <person name="Bussmann I.K."/>
            <person name="Klings K.-W."/>
            <person name="Warnstedt J."/>
            <person name="Hoppert M."/>
            <person name="Saborowski A."/>
            <person name="Horn F."/>
            <person name="Liebner S."/>
        </authorList>
    </citation>
    <scope>NUCLEOTIDE SEQUENCE [LARGE SCALE GENOMIC DNA]</scope>
    <source>
        <strain evidence="6 7">EbA</strain>
    </source>
</reference>
<evidence type="ECO:0000259" key="5">
    <source>
        <dbReference type="PROSITE" id="PS50839"/>
    </source>
</evidence>
<keyword evidence="3" id="KW-1133">Transmembrane helix</keyword>
<name>A0ABR9D2D0_9GAMM</name>
<feature type="domain" description="CHASE" evidence="5">
    <location>
        <begin position="155"/>
        <end position="293"/>
    </location>
</feature>
<accession>A0ABR9D2D0</accession>
<dbReference type="Gene3D" id="3.30.450.350">
    <property type="entry name" value="CHASE domain"/>
    <property type="match status" value="1"/>
</dbReference>
<evidence type="ECO:0000256" key="1">
    <source>
        <dbReference type="ARBA" id="ARBA00004370"/>
    </source>
</evidence>
<dbReference type="PROSITE" id="PS50839">
    <property type="entry name" value="CHASE"/>
    <property type="match status" value="1"/>
</dbReference>
<dbReference type="InterPro" id="IPR042240">
    <property type="entry name" value="CHASE_sf"/>
</dbReference>
<evidence type="ECO:0000256" key="4">
    <source>
        <dbReference type="ARBA" id="ARBA00023136"/>
    </source>
</evidence>
<dbReference type="EMBL" id="JACXSS010000001">
    <property type="protein sequence ID" value="MBD9357253.1"/>
    <property type="molecule type" value="Genomic_DNA"/>
</dbReference>
<dbReference type="Pfam" id="PF03924">
    <property type="entry name" value="CHASE"/>
    <property type="match status" value="1"/>
</dbReference>